<comment type="caution">
    <text evidence="1">The sequence shown here is derived from an EMBL/GenBank/DDBJ whole genome shotgun (WGS) entry which is preliminary data.</text>
</comment>
<evidence type="ECO:0000313" key="2">
    <source>
        <dbReference type="Proteomes" id="UP001415857"/>
    </source>
</evidence>
<evidence type="ECO:0000313" key="1">
    <source>
        <dbReference type="EMBL" id="KAK9271170.1"/>
    </source>
</evidence>
<sequence>MNGFRIFVTGVVDLVMGRKIVVLIYRRDWSILSTQLMVSWLLVRGCGLRLALTVRHPPFLLPERLEQMVYRLILLRSEKWRVLFFNHGLRTERERERDA</sequence>
<reference evidence="1 2" key="1">
    <citation type="journal article" date="2024" name="Plant J.">
        <title>Genome sequences and population genomics reveal climatic adaptation and genomic divergence between two closely related sweetgum species.</title>
        <authorList>
            <person name="Xu W.Q."/>
            <person name="Ren C.Q."/>
            <person name="Zhang X.Y."/>
            <person name="Comes H.P."/>
            <person name="Liu X.H."/>
            <person name="Li Y.G."/>
            <person name="Kettle C.J."/>
            <person name="Jalonen R."/>
            <person name="Gaisberger H."/>
            <person name="Ma Y.Z."/>
            <person name="Qiu Y.X."/>
        </authorList>
    </citation>
    <scope>NUCLEOTIDE SEQUENCE [LARGE SCALE GENOMIC DNA]</scope>
    <source>
        <strain evidence="1">Hangzhou</strain>
    </source>
</reference>
<name>A0AAP0R6P3_LIQFO</name>
<dbReference type="AlphaFoldDB" id="A0AAP0R6P3"/>
<organism evidence="1 2">
    <name type="scientific">Liquidambar formosana</name>
    <name type="common">Formosan gum</name>
    <dbReference type="NCBI Taxonomy" id="63359"/>
    <lineage>
        <taxon>Eukaryota</taxon>
        <taxon>Viridiplantae</taxon>
        <taxon>Streptophyta</taxon>
        <taxon>Embryophyta</taxon>
        <taxon>Tracheophyta</taxon>
        <taxon>Spermatophyta</taxon>
        <taxon>Magnoliopsida</taxon>
        <taxon>eudicotyledons</taxon>
        <taxon>Gunneridae</taxon>
        <taxon>Pentapetalae</taxon>
        <taxon>Saxifragales</taxon>
        <taxon>Altingiaceae</taxon>
        <taxon>Liquidambar</taxon>
    </lineage>
</organism>
<accession>A0AAP0R6P3</accession>
<protein>
    <submittedName>
        <fullName evidence="1">Uncharacterized protein</fullName>
    </submittedName>
</protein>
<gene>
    <name evidence="1" type="ORF">L1049_026759</name>
</gene>
<keyword evidence="2" id="KW-1185">Reference proteome</keyword>
<dbReference type="EMBL" id="JBBPBK010000014">
    <property type="protein sequence ID" value="KAK9271170.1"/>
    <property type="molecule type" value="Genomic_DNA"/>
</dbReference>
<proteinExistence type="predicted"/>
<dbReference type="Proteomes" id="UP001415857">
    <property type="component" value="Unassembled WGS sequence"/>
</dbReference>